<reference evidence="1" key="1">
    <citation type="journal article" date="2014" name="Genome Announc.">
        <title>Draft genome sequences of the altered schaedler flora, a defined bacterial community from gnotobiotic mice.</title>
        <authorList>
            <person name="Wannemuehler M.J."/>
            <person name="Overstreet A.M."/>
            <person name="Ward D.V."/>
            <person name="Phillips G.J."/>
        </authorList>
    </citation>
    <scope>NUCLEOTIDE SEQUENCE</scope>
    <source>
        <strain evidence="1">ASF457</strain>
    </source>
</reference>
<sequence>MKYRFNLKNTAVTLIAVFTIFFLAEYIFRRDYNILFFAVCFFSCLVLICLFIYLLLLFDNRYRLTYANADELSDETKEKIIKENIKETKETQKNNHLKEILYNIIFKQIYILGLFELLLIIHFIITDIDNINKLLINTFPALFALIITVSDIIKRLKK</sequence>
<keyword evidence="2" id="KW-1185">Reference proteome</keyword>
<dbReference type="EMBL" id="CP097562">
    <property type="protein sequence ID" value="USF24754.1"/>
    <property type="molecule type" value="Genomic_DNA"/>
</dbReference>
<reference evidence="1" key="2">
    <citation type="submission" date="2022-05" db="EMBL/GenBank/DDBJ databases">
        <authorList>
            <person name="Proctor A.L."/>
            <person name="Phillips G.J."/>
            <person name="Wannemuehler M.J."/>
        </authorList>
    </citation>
    <scope>NUCLEOTIDE SEQUENCE</scope>
    <source>
        <strain evidence="1">ASF457</strain>
    </source>
</reference>
<dbReference type="Proteomes" id="UP000017429">
    <property type="component" value="Chromosome"/>
</dbReference>
<accession>V2QA90</accession>
<evidence type="ECO:0000313" key="2">
    <source>
        <dbReference type="Proteomes" id="UP000017429"/>
    </source>
</evidence>
<evidence type="ECO:0000313" key="1">
    <source>
        <dbReference type="EMBL" id="USF24754.1"/>
    </source>
</evidence>
<dbReference type="AlphaFoldDB" id="V2QA90"/>
<protein>
    <submittedName>
        <fullName evidence="1">Uncharacterized protein</fullName>
    </submittedName>
</protein>
<gene>
    <name evidence="1" type="ORF">N508_001844</name>
</gene>
<name>V2QA90_9BACT</name>
<dbReference type="KEGG" id="msch:N508_001844"/>
<reference evidence="1" key="3">
    <citation type="submission" date="2022-06" db="EMBL/GenBank/DDBJ databases">
        <title>Resources to Facilitate Use of the Altered Schaedler Flora (ASF) Mouse Model to Study Microbiome Function.</title>
        <authorList>
            <person name="Proctor A."/>
            <person name="Parvinroo S."/>
            <person name="Richie T."/>
            <person name="Jia X."/>
            <person name="Lee S.T.M."/>
            <person name="Karp P.D."/>
            <person name="Paley S."/>
            <person name="Kostic A.D."/>
            <person name="Pierre J.F."/>
            <person name="Wannemuehler M.J."/>
            <person name="Phillips G.J."/>
        </authorList>
    </citation>
    <scope>NUCLEOTIDE SEQUENCE</scope>
    <source>
        <strain evidence="1">ASF457</strain>
    </source>
</reference>
<organism evidence="1 2">
    <name type="scientific">Mucispirillum schaedleri ASF457</name>
    <dbReference type="NCBI Taxonomy" id="1379858"/>
    <lineage>
        <taxon>Bacteria</taxon>
        <taxon>Pseudomonadati</taxon>
        <taxon>Deferribacterota</taxon>
        <taxon>Deferribacteres</taxon>
        <taxon>Deferribacterales</taxon>
        <taxon>Mucispirillaceae</taxon>
        <taxon>Mucispirillum</taxon>
    </lineage>
</organism>
<proteinExistence type="predicted"/>